<evidence type="ECO:0000313" key="2">
    <source>
        <dbReference type="EMBL" id="ANX10895.1"/>
    </source>
</evidence>
<sequence>MRAYYLSTLLVRHATRKLASIGFLADAGAHNFLKSETPNGAERQGGSPHAPGKRASVTEINYFQERQSLRKQPY</sequence>
<dbReference type="EMBL" id="CP016761">
    <property type="protein sequence ID" value="ANX10895.1"/>
    <property type="molecule type" value="Genomic_DNA"/>
</dbReference>
<dbReference type="AlphaFoldDB" id="A0A1B1Z0G8"/>
<accession>A0A1B1Z0G8</accession>
<reference evidence="2 3" key="1">
    <citation type="submission" date="2016-08" db="EMBL/GenBank/DDBJ databases">
        <title>Complete genome sequence of Fictibacillus arsenicus G25-54, a strain with toxicity to nematodes and a potential arsenic-resistance activity.</title>
        <authorList>
            <person name="Zheng Z."/>
        </authorList>
    </citation>
    <scope>NUCLEOTIDE SEQUENCE [LARGE SCALE GENOMIC DNA]</scope>
    <source>
        <strain evidence="2 3">G25-54</strain>
    </source>
</reference>
<feature type="region of interest" description="Disordered" evidence="1">
    <location>
        <begin position="35"/>
        <end position="59"/>
    </location>
</feature>
<proteinExistence type="predicted"/>
<keyword evidence="3" id="KW-1185">Reference proteome</keyword>
<evidence type="ECO:0000256" key="1">
    <source>
        <dbReference type="SAM" id="MobiDB-lite"/>
    </source>
</evidence>
<dbReference type="KEGG" id="far:ABE41_002545"/>
<dbReference type="Proteomes" id="UP000077412">
    <property type="component" value="Chromosome"/>
</dbReference>
<evidence type="ECO:0000313" key="3">
    <source>
        <dbReference type="Proteomes" id="UP000077412"/>
    </source>
</evidence>
<dbReference type="STRING" id="255247.ABE41_002545"/>
<protein>
    <submittedName>
        <fullName evidence="2">Uncharacterized protein</fullName>
    </submittedName>
</protein>
<organism evidence="2 3">
    <name type="scientific">Fictibacillus arsenicus</name>
    <dbReference type="NCBI Taxonomy" id="255247"/>
    <lineage>
        <taxon>Bacteria</taxon>
        <taxon>Bacillati</taxon>
        <taxon>Bacillota</taxon>
        <taxon>Bacilli</taxon>
        <taxon>Bacillales</taxon>
        <taxon>Fictibacillaceae</taxon>
        <taxon>Fictibacillus</taxon>
    </lineage>
</organism>
<gene>
    <name evidence="2" type="ORF">ABE41_002545</name>
</gene>
<name>A0A1B1Z0G8_9BACL</name>